<evidence type="ECO:0000313" key="3">
    <source>
        <dbReference type="Proteomes" id="UP000030640"/>
    </source>
</evidence>
<reference evidence="2 3" key="1">
    <citation type="submission" date="2013-02" db="EMBL/GenBank/DDBJ databases">
        <title>The Genome Sequence of Plasmodium inui San Antonio 1.</title>
        <authorList>
            <consortium name="The Broad Institute Genome Sequencing Platform"/>
            <consortium name="The Broad Institute Genome Sequencing Center for Infectious Disease"/>
            <person name="Neafsey D."/>
            <person name="Cheeseman I."/>
            <person name="Volkman S."/>
            <person name="Adams J."/>
            <person name="Walker B."/>
            <person name="Young S.K."/>
            <person name="Zeng Q."/>
            <person name="Gargeya S."/>
            <person name="Fitzgerald M."/>
            <person name="Haas B."/>
            <person name="Abouelleil A."/>
            <person name="Alvarado L."/>
            <person name="Arachchi H.M."/>
            <person name="Berlin A.M."/>
            <person name="Chapman S.B."/>
            <person name="Dewar J."/>
            <person name="Goldberg J."/>
            <person name="Griggs A."/>
            <person name="Gujja S."/>
            <person name="Hansen M."/>
            <person name="Howarth C."/>
            <person name="Imamovic A."/>
            <person name="Larimer J."/>
            <person name="McCowan C."/>
            <person name="Murphy C."/>
            <person name="Neiman D."/>
            <person name="Pearson M."/>
            <person name="Priest M."/>
            <person name="Roberts A."/>
            <person name="Saif S."/>
            <person name="Shea T."/>
            <person name="Sisk P."/>
            <person name="Sykes S."/>
            <person name="Wortman J."/>
            <person name="Nusbaum C."/>
            <person name="Birren B."/>
        </authorList>
    </citation>
    <scope>NUCLEOTIDE SEQUENCE [LARGE SCALE GENOMIC DNA]</scope>
    <source>
        <strain evidence="2 3">San Antonio 1</strain>
    </source>
</reference>
<keyword evidence="3" id="KW-1185">Reference proteome</keyword>
<dbReference type="Proteomes" id="UP000030640">
    <property type="component" value="Unassembled WGS sequence"/>
</dbReference>
<organism evidence="2 3">
    <name type="scientific">Plasmodium inui San Antonio 1</name>
    <dbReference type="NCBI Taxonomy" id="1237626"/>
    <lineage>
        <taxon>Eukaryota</taxon>
        <taxon>Sar</taxon>
        <taxon>Alveolata</taxon>
        <taxon>Apicomplexa</taxon>
        <taxon>Aconoidasida</taxon>
        <taxon>Haemosporida</taxon>
        <taxon>Plasmodiidae</taxon>
        <taxon>Plasmodium</taxon>
        <taxon>Plasmodium (Plasmodium)</taxon>
    </lineage>
</organism>
<accession>W7A400</accession>
<proteinExistence type="predicted"/>
<dbReference type="RefSeq" id="XP_008817120.1">
    <property type="nucleotide sequence ID" value="XM_008818898.1"/>
</dbReference>
<evidence type="ECO:0000313" key="2">
    <source>
        <dbReference type="EMBL" id="EUD66390.1"/>
    </source>
</evidence>
<evidence type="ECO:0000256" key="1">
    <source>
        <dbReference type="SAM" id="MobiDB-lite"/>
    </source>
</evidence>
<dbReference type="EMBL" id="KI965472">
    <property type="protein sequence ID" value="EUD66390.1"/>
    <property type="molecule type" value="Genomic_DNA"/>
</dbReference>
<name>W7A400_9APIC</name>
<protein>
    <submittedName>
        <fullName evidence="2">Uncharacterized protein</fullName>
    </submittedName>
</protein>
<dbReference type="GeneID" id="20038580"/>
<dbReference type="VEuPathDB" id="PlasmoDB:C922_03306"/>
<gene>
    <name evidence="2" type="ORF">C922_03306</name>
</gene>
<sequence>MEYKPSKEIPTVSELPMNSARKIKNQPNRDKIIMMKVNDPTNSRTGKRIPPRKESQSPRVRCQQDQLQLRKPEFTSNFYRDDNCMDK</sequence>
<dbReference type="AlphaFoldDB" id="W7A400"/>
<feature type="region of interest" description="Disordered" evidence="1">
    <location>
        <begin position="36"/>
        <end position="66"/>
    </location>
</feature>